<comment type="subcellular location">
    <subcellularLocation>
        <location evidence="1">Nucleus</location>
    </subcellularLocation>
</comment>
<keyword evidence="7" id="KW-0804">Transcription</keyword>
<dbReference type="OrthoDB" id="60033at2759"/>
<keyword evidence="3" id="KW-0597">Phosphoprotein</keyword>
<dbReference type="SMART" id="SM00415">
    <property type="entry name" value="HSF"/>
    <property type="match status" value="1"/>
</dbReference>
<evidence type="ECO:0000256" key="7">
    <source>
        <dbReference type="ARBA" id="ARBA00023163"/>
    </source>
</evidence>
<dbReference type="Gene3D" id="1.10.10.10">
    <property type="entry name" value="Winged helix-like DNA-binding domain superfamily/Winged helix DNA-binding domain"/>
    <property type="match status" value="1"/>
</dbReference>
<dbReference type="eggNOG" id="KOG0627">
    <property type="taxonomic scope" value="Eukaryota"/>
</dbReference>
<dbReference type="InParanoid" id="A0A1D6K415"/>
<accession>A0A1D6K415</accession>
<comment type="similarity">
    <text evidence="9">Belongs to the HSF family.</text>
</comment>
<dbReference type="GO" id="GO:0005634">
    <property type="term" value="C:nucleus"/>
    <property type="evidence" value="ECO:0007669"/>
    <property type="project" value="UniProtKB-SubCell"/>
</dbReference>
<dbReference type="Pfam" id="PF00447">
    <property type="entry name" value="HSF_DNA-bind"/>
    <property type="match status" value="1"/>
</dbReference>
<organism evidence="12">
    <name type="scientific">Zea mays</name>
    <name type="common">Maize</name>
    <dbReference type="NCBI Taxonomy" id="4577"/>
    <lineage>
        <taxon>Eukaryota</taxon>
        <taxon>Viridiplantae</taxon>
        <taxon>Streptophyta</taxon>
        <taxon>Embryophyta</taxon>
        <taxon>Tracheophyta</taxon>
        <taxon>Spermatophyta</taxon>
        <taxon>Magnoliopsida</taxon>
        <taxon>Liliopsida</taxon>
        <taxon>Poales</taxon>
        <taxon>Poaceae</taxon>
        <taxon>PACMAD clade</taxon>
        <taxon>Panicoideae</taxon>
        <taxon>Andropogonodae</taxon>
        <taxon>Andropogoneae</taxon>
        <taxon>Tripsacinae</taxon>
        <taxon>Zea</taxon>
    </lineage>
</organism>
<evidence type="ECO:0000256" key="9">
    <source>
        <dbReference type="RuleBase" id="RU004020"/>
    </source>
</evidence>
<proteinExistence type="inferred from homology"/>
<dbReference type="PRINTS" id="PR00056">
    <property type="entry name" value="HSFDOMAIN"/>
</dbReference>
<keyword evidence="4" id="KW-0805">Transcription regulation</keyword>
<evidence type="ECO:0000256" key="8">
    <source>
        <dbReference type="ARBA" id="ARBA00023242"/>
    </source>
</evidence>
<dbReference type="FunFam" id="1.10.10.10:FF:000037">
    <property type="entry name" value="Heat stress transcription factor B-4"/>
    <property type="match status" value="1"/>
</dbReference>
<feature type="compositionally biased region" description="Basic and acidic residues" evidence="10">
    <location>
        <begin position="323"/>
        <end position="332"/>
    </location>
</feature>
<keyword evidence="5" id="KW-0346">Stress response</keyword>
<evidence type="ECO:0000256" key="6">
    <source>
        <dbReference type="ARBA" id="ARBA00023125"/>
    </source>
</evidence>
<dbReference type="SMR" id="A0A1D6K415"/>
<dbReference type="GO" id="GO:0043565">
    <property type="term" value="F:sequence-specific DNA binding"/>
    <property type="evidence" value="ECO:0007669"/>
    <property type="project" value="InterPro"/>
</dbReference>
<evidence type="ECO:0000256" key="10">
    <source>
        <dbReference type="SAM" id="MobiDB-lite"/>
    </source>
</evidence>
<dbReference type="InterPro" id="IPR036388">
    <property type="entry name" value="WH-like_DNA-bd_sf"/>
</dbReference>
<dbReference type="GO" id="GO:0003700">
    <property type="term" value="F:DNA-binding transcription factor activity"/>
    <property type="evidence" value="ECO:0007669"/>
    <property type="project" value="InterPro"/>
</dbReference>
<evidence type="ECO:0000256" key="1">
    <source>
        <dbReference type="ARBA" id="ARBA00004123"/>
    </source>
</evidence>
<dbReference type="InterPro" id="IPR036390">
    <property type="entry name" value="WH_DNA-bd_sf"/>
</dbReference>
<dbReference type="PROSITE" id="PS00434">
    <property type="entry name" value="HSF_DOMAIN"/>
    <property type="match status" value="1"/>
</dbReference>
<evidence type="ECO:0000313" key="12">
    <source>
        <dbReference type="EMBL" id="ONL98369.1"/>
    </source>
</evidence>
<comment type="subunit">
    <text evidence="2">Homotrimer.</text>
</comment>
<sequence length="332" mass="37304">MMAAFLVERRGAARGGGCGDTTTGRGGVRSMDADMGMSSHAAANKPAPGPAPFLTKTFQLVEDHRTDHVVSWGEDGATFVVWRPPEFARDLLPSYFKHNNFSSFVRQLNTYGFRKIVADRWEFANEFFRKGAKHLLSEIHRRKSSSCSQPPQKLQPPPLPQHQRPYDLSLFFPPPQPPRHPTSGYHVVQEEDHGHGGNKDFLATLSEDNRELRRRNSLLLSELAHMRRLYNDIIYFLQNHVEPVPPPPPGTTTTAASCRLVELGSADDASAAQTWRPRRGDDDEAPVKLFGVRLNDGKKRRAQQVVPLEEKGGGNDQGEGLADGDRKWPWRW</sequence>
<dbReference type="PANTHER" id="PTHR10015">
    <property type="entry name" value="HEAT SHOCK TRANSCRIPTION FACTOR"/>
    <property type="match status" value="1"/>
</dbReference>
<feature type="domain" description="HSF-type DNA-binding" evidence="11">
    <location>
        <begin position="92"/>
        <end position="116"/>
    </location>
</feature>
<evidence type="ECO:0000256" key="2">
    <source>
        <dbReference type="ARBA" id="ARBA00011233"/>
    </source>
</evidence>
<dbReference type="PaxDb" id="4577-AC216247.3_FGP001"/>
<dbReference type="STRING" id="4577.A0A1D6K415"/>
<evidence type="ECO:0000256" key="3">
    <source>
        <dbReference type="ARBA" id="ARBA00022553"/>
    </source>
</evidence>
<dbReference type="PANTHER" id="PTHR10015:SF309">
    <property type="entry name" value="HEAT STRESS TRANSCRIPTION FACTOR B-4D"/>
    <property type="match status" value="1"/>
</dbReference>
<dbReference type="KEGG" id="zma:103635307"/>
<reference evidence="12" key="1">
    <citation type="submission" date="2015-12" db="EMBL/GenBank/DDBJ databases">
        <title>Update maize B73 reference genome by single molecule sequencing technologies.</title>
        <authorList>
            <consortium name="Maize Genome Sequencing Project"/>
            <person name="Ware D."/>
        </authorList>
    </citation>
    <scope>NUCLEOTIDE SEQUENCE [LARGE SCALE GENOMIC DNA]</scope>
    <source>
        <tissue evidence="12">Seedling</tissue>
    </source>
</reference>
<feature type="region of interest" description="Disordered" evidence="10">
    <location>
        <begin position="298"/>
        <end position="332"/>
    </location>
</feature>
<name>A0A1D6K415_MAIZE</name>
<dbReference type="EMBL" id="CM007647">
    <property type="protein sequence ID" value="ONL98369.1"/>
    <property type="molecule type" value="Genomic_DNA"/>
</dbReference>
<dbReference type="ExpressionAtlas" id="A0A1D6K415">
    <property type="expression patterns" value="baseline and differential"/>
</dbReference>
<dbReference type="AlphaFoldDB" id="A0A1D6K415"/>
<dbReference type="FunCoup" id="A0A1D6K415">
    <property type="interactions" value="11"/>
</dbReference>
<dbReference type="InterPro" id="IPR000232">
    <property type="entry name" value="HSF_DNA-bd"/>
</dbReference>
<dbReference type="SUPFAM" id="SSF46785">
    <property type="entry name" value="Winged helix' DNA-binding domain"/>
    <property type="match status" value="1"/>
</dbReference>
<feature type="region of interest" description="Disordered" evidence="10">
    <location>
        <begin position="141"/>
        <end position="160"/>
    </location>
</feature>
<protein>
    <submittedName>
        <fullName evidence="12">Heat stress transcription factor B-4</fullName>
    </submittedName>
</protein>
<keyword evidence="8" id="KW-0539">Nucleus</keyword>
<evidence type="ECO:0000256" key="4">
    <source>
        <dbReference type="ARBA" id="ARBA00023015"/>
    </source>
</evidence>
<evidence type="ECO:0000256" key="5">
    <source>
        <dbReference type="ARBA" id="ARBA00023016"/>
    </source>
</evidence>
<gene>
    <name evidence="12" type="ORF">ZEAMMB73_Zm00001d029270</name>
</gene>
<dbReference type="OMA" id="VEDHRTD"/>
<evidence type="ECO:0000259" key="11">
    <source>
        <dbReference type="PROSITE" id="PS00434"/>
    </source>
</evidence>
<keyword evidence="6" id="KW-0238">DNA-binding</keyword>